<dbReference type="RefSeq" id="WP_303680318.1">
    <property type="nucleotide sequence ID" value="NZ_CATZLJ010000083.1"/>
</dbReference>
<dbReference type="Pfam" id="PF01488">
    <property type="entry name" value="Shikimate_DH"/>
    <property type="match status" value="1"/>
</dbReference>
<dbReference type="SUPFAM" id="SSF51735">
    <property type="entry name" value="NAD(P)-binding Rossmann-fold domains"/>
    <property type="match status" value="1"/>
</dbReference>
<dbReference type="InterPro" id="IPR036291">
    <property type="entry name" value="NAD(P)-bd_dom_sf"/>
</dbReference>
<accession>A0A1Q6R2P6</accession>
<proteinExistence type="predicted"/>
<dbReference type="AlphaFoldDB" id="A0A1Q6R2P6"/>
<evidence type="ECO:0000313" key="3">
    <source>
        <dbReference type="Proteomes" id="UP000186777"/>
    </source>
</evidence>
<evidence type="ECO:0000259" key="1">
    <source>
        <dbReference type="Pfam" id="PF01488"/>
    </source>
</evidence>
<name>A0A1Q6R2P6_9FIRM</name>
<protein>
    <submittedName>
        <fullName evidence="2">Shikimate dehydrogenase</fullName>
    </submittedName>
</protein>
<gene>
    <name evidence="2" type="ORF">BHW43_09135</name>
</gene>
<organism evidence="2 3">
    <name type="scientific">Phascolarctobacterium succinatutens</name>
    <dbReference type="NCBI Taxonomy" id="626940"/>
    <lineage>
        <taxon>Bacteria</taxon>
        <taxon>Bacillati</taxon>
        <taxon>Bacillota</taxon>
        <taxon>Negativicutes</taxon>
        <taxon>Acidaminococcales</taxon>
        <taxon>Acidaminococcaceae</taxon>
        <taxon>Phascolarctobacterium</taxon>
    </lineage>
</organism>
<feature type="domain" description="Quinate/shikimate 5-dehydrogenase/glutamyl-tRNA reductase" evidence="1">
    <location>
        <begin position="140"/>
        <end position="254"/>
    </location>
</feature>
<dbReference type="STRING" id="626940.BHW43_09135"/>
<dbReference type="InterPro" id="IPR006151">
    <property type="entry name" value="Shikm_DH/Glu-tRNA_Rdtase"/>
</dbReference>
<dbReference type="Gene3D" id="3.40.50.720">
    <property type="entry name" value="NAD(P)-binding Rossmann-like Domain"/>
    <property type="match status" value="1"/>
</dbReference>
<dbReference type="Proteomes" id="UP000186777">
    <property type="component" value="Unassembled WGS sequence"/>
</dbReference>
<reference evidence="2 3" key="1">
    <citation type="journal article" date="2016" name="Nat. Biotechnol.">
        <title>Measurement of bacterial replication rates in microbial communities.</title>
        <authorList>
            <person name="Brown C.T."/>
            <person name="Olm M.R."/>
            <person name="Thomas B.C."/>
            <person name="Banfield J.F."/>
        </authorList>
    </citation>
    <scope>NUCLEOTIDE SEQUENCE [LARGE SCALE GENOMIC DNA]</scope>
    <source>
        <strain evidence="2">46_33</strain>
    </source>
</reference>
<sequence>MEKFAFILHPLSLQDMEHLSPLMRYIPDPIIEACLKMKKPFKVSHITGIKSPYAEAEGWFIGCPLTAKQMVELPEEFVMDRIIESGKVAQELGAKIVGLGAFTSIVGDAGITVAKNLDIAVTSGNSYTVATAIQGTKQAARMMGKDLKECRAVVVGATGSIGAASVRLLAKEVKHITLVARHMGPLEELAQELIEQNHCEVAVSQDIRTSLQEADIVITVTSALDFLIEPGDLKPGAVVCDVARPRNVSREVSLKRNDVLVIEGGVINVPGDVDFHFNFGFPPHTSYACMAETMILALDGRYENFSLGRSLDINKINLISQLADKHNFKMAGFRNFERAVSTQHIEEVKHNAQHALAVHGC</sequence>
<dbReference type="EMBL" id="MNTG01000043">
    <property type="protein sequence ID" value="OLA36596.1"/>
    <property type="molecule type" value="Genomic_DNA"/>
</dbReference>
<evidence type="ECO:0000313" key="2">
    <source>
        <dbReference type="EMBL" id="OLA36596.1"/>
    </source>
</evidence>
<comment type="caution">
    <text evidence="2">The sequence shown here is derived from an EMBL/GenBank/DDBJ whole genome shotgun (WGS) entry which is preliminary data.</text>
</comment>